<dbReference type="EMBL" id="CP024723">
    <property type="protein sequence ID" value="ATV26064.1"/>
    <property type="molecule type" value="Genomic_DNA"/>
</dbReference>
<protein>
    <submittedName>
        <fullName evidence="1">Uncharacterized protein</fullName>
    </submittedName>
</protein>
<evidence type="ECO:0000313" key="1">
    <source>
        <dbReference type="EMBL" id="ATV26064.1"/>
    </source>
</evidence>
<evidence type="ECO:0000313" key="2">
    <source>
        <dbReference type="Proteomes" id="UP000229630"/>
    </source>
</evidence>
<sequence>MFLGLNVFKYKDKKKGLTYFYRTVPEKDTFEVLKLKDIYNYHYKLETKDLLDLAIKNNGTYIEWLLNDMKEKEIAPSYEESYRLLFGTEYDLKKFLDRPFSKLKRDLLIAISDLNPNIAILESLNKEK</sequence>
<proteinExistence type="predicted"/>
<organism evidence="1 2">
    <name type="scientific">Prevotella intermedia</name>
    <dbReference type="NCBI Taxonomy" id="28131"/>
    <lineage>
        <taxon>Bacteria</taxon>
        <taxon>Pseudomonadati</taxon>
        <taxon>Bacteroidota</taxon>
        <taxon>Bacteroidia</taxon>
        <taxon>Bacteroidales</taxon>
        <taxon>Prevotellaceae</taxon>
        <taxon>Prevotella</taxon>
    </lineage>
</organism>
<dbReference type="AlphaFoldDB" id="A0A2D3L670"/>
<gene>
    <name evidence="1" type="ORF">CTM62_04580</name>
</gene>
<reference evidence="1 2" key="1">
    <citation type="submission" date="2017-11" db="EMBL/GenBank/DDBJ databases">
        <title>Genome sequencing of Prevotella intermedia KCOM 2837.</title>
        <authorList>
            <person name="Kook J.-K."/>
            <person name="Park S.-N."/>
            <person name="Lim Y.K."/>
        </authorList>
    </citation>
    <scope>NUCLEOTIDE SEQUENCE [LARGE SCALE GENOMIC DNA]</scope>
    <source>
        <strain evidence="1 2">KCOM 2837</strain>
    </source>
</reference>
<dbReference type="Proteomes" id="UP000229630">
    <property type="component" value="Chromosome 1"/>
</dbReference>
<accession>A0A2D3L670</accession>
<name>A0A2D3L670_PREIN</name>